<dbReference type="FunFam" id="1.10.10.10:FF:000422">
    <property type="entry name" value="DNA-binding protein RFX7"/>
    <property type="match status" value="1"/>
</dbReference>
<dbReference type="Pfam" id="PF02257">
    <property type="entry name" value="RFX_DNA_binding"/>
    <property type="match status" value="1"/>
</dbReference>
<comment type="caution">
    <text evidence="3">The sequence shown here is derived from an EMBL/GenBank/DDBJ whole genome shotgun (WGS) entry which is preliminary data.</text>
</comment>
<dbReference type="AlphaFoldDB" id="A0A8T0FV39"/>
<keyword evidence="1 3" id="KW-0238">DNA-binding</keyword>
<name>A0A8T0FV39_ARGBR</name>
<evidence type="ECO:0000256" key="1">
    <source>
        <dbReference type="ARBA" id="ARBA00023125"/>
    </source>
</evidence>
<gene>
    <name evidence="3" type="ORF">HNY73_002880</name>
</gene>
<dbReference type="InterPro" id="IPR057321">
    <property type="entry name" value="RFX1-4/6/8-like_BCD"/>
</dbReference>
<dbReference type="Proteomes" id="UP000807504">
    <property type="component" value="Unassembled WGS sequence"/>
</dbReference>
<feature type="domain" description="RFX-type winged-helix" evidence="2">
    <location>
        <begin position="7"/>
        <end position="83"/>
    </location>
</feature>
<dbReference type="InterPro" id="IPR036390">
    <property type="entry name" value="WH_DNA-bd_sf"/>
</dbReference>
<reference evidence="3" key="2">
    <citation type="submission" date="2020-06" db="EMBL/GenBank/DDBJ databases">
        <authorList>
            <person name="Sheffer M."/>
        </authorList>
    </citation>
    <scope>NUCLEOTIDE SEQUENCE</scope>
</reference>
<dbReference type="PROSITE" id="PS51526">
    <property type="entry name" value="RFX_DBD"/>
    <property type="match status" value="1"/>
</dbReference>
<dbReference type="PANTHER" id="PTHR12619">
    <property type="entry name" value="RFX TRANSCRIPTION FACTOR FAMILY"/>
    <property type="match status" value="1"/>
</dbReference>
<proteinExistence type="predicted"/>
<sequence>MLKYISHKISRLKLNYCSCPEVCLPREIIYEHYLEFCRNEKIPPACKATFGKLIRNTFPDVTSKRLGARGHSKYHYNGIGIKQNSEYSNTTSAKVGITRFSSCVLNKKELGSPKKFSLTSKTGTLLPNFPDVSDLLITNLDLKEKLRIFLTMYKMHCQCIVDITISGNFEEIQLFLLHFWQGFPDHLISIFEQPITLDLGTSCDLTLTDILLPSDMMEIPERLLREIQNIALHWRKWLECSLENMPSQLKELKMKQGKAFCNTLKRYVAFLHLSQVALPALNKFPRLSLSRELNQIEEQQTLHDWLLNIDIYVIKYLLPASDDKAQIIHWLQSLLESESFIEKLITWLDELIRRIIENKKEVMENARCFILQLMYLLNKISYWLTQKESNNFITFHLFAALLQEYLLLAFESQQYQEEENVLYTKLKKHLNTTVYNTDYFKSPTSCFLVTSKKELNSRQKSKEKVLNDVSLYGVQSNLKWKQSNESSNPMVPSRHQNNVWKTDYLTSKFPETSFFKNDVCHPEFSFQQIPSEFNNRDYSAANISHKFQHHVP</sequence>
<dbReference type="GO" id="GO:0000978">
    <property type="term" value="F:RNA polymerase II cis-regulatory region sequence-specific DNA binding"/>
    <property type="evidence" value="ECO:0007669"/>
    <property type="project" value="TreeGrafter"/>
</dbReference>
<dbReference type="InterPro" id="IPR039779">
    <property type="entry name" value="RFX-like"/>
</dbReference>
<dbReference type="GO" id="GO:0000981">
    <property type="term" value="F:DNA-binding transcription factor activity, RNA polymerase II-specific"/>
    <property type="evidence" value="ECO:0007669"/>
    <property type="project" value="TreeGrafter"/>
</dbReference>
<dbReference type="InterPro" id="IPR003150">
    <property type="entry name" value="DNA-bd_RFX"/>
</dbReference>
<dbReference type="EMBL" id="JABXBU010000002">
    <property type="protein sequence ID" value="KAF8794974.1"/>
    <property type="molecule type" value="Genomic_DNA"/>
</dbReference>
<dbReference type="SUPFAM" id="SSF46785">
    <property type="entry name" value="Winged helix' DNA-binding domain"/>
    <property type="match status" value="1"/>
</dbReference>
<dbReference type="Pfam" id="PF25340">
    <property type="entry name" value="BCD_RFX"/>
    <property type="match status" value="1"/>
</dbReference>
<evidence type="ECO:0000313" key="3">
    <source>
        <dbReference type="EMBL" id="KAF8794974.1"/>
    </source>
</evidence>
<evidence type="ECO:0000259" key="2">
    <source>
        <dbReference type="PROSITE" id="PS51526"/>
    </source>
</evidence>
<dbReference type="PANTHER" id="PTHR12619:SF28">
    <property type="entry name" value="DNA-BINDING PROTEIN RFX6"/>
    <property type="match status" value="1"/>
</dbReference>
<accession>A0A8T0FV39</accession>
<reference evidence="3" key="1">
    <citation type="journal article" date="2020" name="bioRxiv">
        <title>Chromosome-level reference genome of the European wasp spider Argiope bruennichi: a resource for studies on range expansion and evolutionary adaptation.</title>
        <authorList>
            <person name="Sheffer M.M."/>
            <person name="Hoppe A."/>
            <person name="Krehenwinkel H."/>
            <person name="Uhl G."/>
            <person name="Kuss A.W."/>
            <person name="Jensen L."/>
            <person name="Jensen C."/>
            <person name="Gillespie R.G."/>
            <person name="Hoff K.J."/>
            <person name="Prost S."/>
        </authorList>
    </citation>
    <scope>NUCLEOTIDE SEQUENCE</scope>
</reference>
<organism evidence="3 4">
    <name type="scientific">Argiope bruennichi</name>
    <name type="common">Wasp spider</name>
    <name type="synonym">Aranea bruennichi</name>
    <dbReference type="NCBI Taxonomy" id="94029"/>
    <lineage>
        <taxon>Eukaryota</taxon>
        <taxon>Metazoa</taxon>
        <taxon>Ecdysozoa</taxon>
        <taxon>Arthropoda</taxon>
        <taxon>Chelicerata</taxon>
        <taxon>Arachnida</taxon>
        <taxon>Araneae</taxon>
        <taxon>Araneomorphae</taxon>
        <taxon>Entelegynae</taxon>
        <taxon>Araneoidea</taxon>
        <taxon>Araneidae</taxon>
        <taxon>Argiope</taxon>
    </lineage>
</organism>
<protein>
    <submittedName>
        <fullName evidence="3">DNA-binding protein RFX6 like protein</fullName>
    </submittedName>
</protein>
<keyword evidence="4" id="KW-1185">Reference proteome</keyword>
<dbReference type="Gene3D" id="1.10.10.10">
    <property type="entry name" value="Winged helix-like DNA-binding domain superfamily/Winged helix DNA-binding domain"/>
    <property type="match status" value="1"/>
</dbReference>
<evidence type="ECO:0000313" key="4">
    <source>
        <dbReference type="Proteomes" id="UP000807504"/>
    </source>
</evidence>
<dbReference type="InterPro" id="IPR036388">
    <property type="entry name" value="WH-like_DNA-bd_sf"/>
</dbReference>